<keyword evidence="1" id="KW-0472">Membrane</keyword>
<evidence type="ECO:0000259" key="3">
    <source>
        <dbReference type="Pfam" id="PF13519"/>
    </source>
</evidence>
<dbReference type="AlphaFoldDB" id="A0A8J7QED8"/>
<dbReference type="Pfam" id="PF07584">
    <property type="entry name" value="BatA"/>
    <property type="match status" value="1"/>
</dbReference>
<name>A0A8J7QED8_9BACT</name>
<dbReference type="InterPro" id="IPR024163">
    <property type="entry name" value="Aerotolerance_reg_N"/>
</dbReference>
<protein>
    <submittedName>
        <fullName evidence="4">BatA and WFA domain-containing protein</fullName>
    </submittedName>
</protein>
<feature type="transmembrane region" description="Helical" evidence="1">
    <location>
        <begin position="61"/>
        <end position="79"/>
    </location>
</feature>
<dbReference type="Gene3D" id="3.40.50.880">
    <property type="match status" value="1"/>
</dbReference>
<feature type="domain" description="VWFA" evidence="3">
    <location>
        <begin position="98"/>
        <end position="201"/>
    </location>
</feature>
<feature type="transmembrane region" description="Helical" evidence="1">
    <location>
        <begin position="6"/>
        <end position="26"/>
    </location>
</feature>
<proteinExistence type="predicted"/>
<dbReference type="SUPFAM" id="SSF53300">
    <property type="entry name" value="vWA-like"/>
    <property type="match status" value="1"/>
</dbReference>
<dbReference type="PANTHER" id="PTHR37464:SF1">
    <property type="entry name" value="BLL2463 PROTEIN"/>
    <property type="match status" value="1"/>
</dbReference>
<dbReference type="Pfam" id="PF13519">
    <property type="entry name" value="VWA_2"/>
    <property type="match status" value="1"/>
</dbReference>
<dbReference type="Gene3D" id="3.40.50.410">
    <property type="entry name" value="von Willebrand factor, type A domain"/>
    <property type="match status" value="1"/>
</dbReference>
<gene>
    <name evidence="4" type="ORF">J3U88_31670</name>
</gene>
<evidence type="ECO:0000259" key="2">
    <source>
        <dbReference type="Pfam" id="PF07584"/>
    </source>
</evidence>
<dbReference type="InterPro" id="IPR002035">
    <property type="entry name" value="VWF_A"/>
</dbReference>
<dbReference type="EMBL" id="JAFREP010000048">
    <property type="protein sequence ID" value="MBO1323067.1"/>
    <property type="molecule type" value="Genomic_DNA"/>
</dbReference>
<sequence>MSLLNISFLAPLAFVGLLVLGIPLYLHMRHKPRAERYAFPAIDFLLRAEKKRKRRFHVEQWLLMLFRLLIVLFLVLIFAKPYVDEKFGASGLKVNAPLVVLLDDSASMMAAPDGERFFERAVEQIGDMLSQRGGSAPTLIMLASNPDAFLDRTTTTEVASVLAQLKATTGSPKLDDGYRRALEIVKEKDWQQAILRIYTDGSLSAWSQMPTERDGNVEVIYNAMRRERGVENLGLAKVDQVVADASSIEVDLMNGGGQTTAADLRLSFSDGTNLTHPLRLDGFDRAVHRFGMQEEMPATLTLQLPPDDFDLDNEVIYAPRGNRRLKVLILDGDPSPEALHAESFFFKNALGLEESKQYGYDLDIISPAGLSPAKIDWADVVCLLNADLPQGALLKQALDAGKGVFISQGARVDTKAWNGFLGEYGLELWETKTLDPPIPAGIREFDHPLFSPFEQDAWASYMEGMNIGKFNLITVGRGQAKVPIAFADGTPLLVTMDLKPGRLAIWTSSLDLDWNNFALSFGYVPFVRQMMRYLAEQEGVAGYQNLTVSEVLEQDIAASLNPKHIAGPFRGLDIAGPKPGIYTRDLDNRTEFVQVRLDDAELDFKSFDQIGESGDSEGASMMEQAGFRSYVRAELAPQVQWMLFAMILVESLVAARVSRQWGRR</sequence>
<dbReference type="InterPro" id="IPR036465">
    <property type="entry name" value="vWFA_dom_sf"/>
</dbReference>
<evidence type="ECO:0000256" key="1">
    <source>
        <dbReference type="SAM" id="Phobius"/>
    </source>
</evidence>
<feature type="domain" description="Aerotolerance regulator N-terminal" evidence="2">
    <location>
        <begin position="6"/>
        <end position="81"/>
    </location>
</feature>
<dbReference type="InterPro" id="IPR011933">
    <property type="entry name" value="Double_TM_dom"/>
</dbReference>
<evidence type="ECO:0000313" key="4">
    <source>
        <dbReference type="EMBL" id="MBO1323067.1"/>
    </source>
</evidence>
<keyword evidence="1" id="KW-1133">Transmembrane helix</keyword>
<keyword evidence="5" id="KW-1185">Reference proteome</keyword>
<organism evidence="4 5">
    <name type="scientific">Acanthopleuribacter pedis</name>
    <dbReference type="NCBI Taxonomy" id="442870"/>
    <lineage>
        <taxon>Bacteria</taxon>
        <taxon>Pseudomonadati</taxon>
        <taxon>Acidobacteriota</taxon>
        <taxon>Holophagae</taxon>
        <taxon>Acanthopleuribacterales</taxon>
        <taxon>Acanthopleuribacteraceae</taxon>
        <taxon>Acanthopleuribacter</taxon>
    </lineage>
</organism>
<dbReference type="Proteomes" id="UP000664417">
    <property type="component" value="Unassembled WGS sequence"/>
</dbReference>
<dbReference type="InterPro" id="IPR029062">
    <property type="entry name" value="Class_I_gatase-like"/>
</dbReference>
<keyword evidence="1" id="KW-0812">Transmembrane</keyword>
<dbReference type="NCBIfam" id="TIGR02226">
    <property type="entry name" value="two_anch"/>
    <property type="match status" value="1"/>
</dbReference>
<reference evidence="4" key="1">
    <citation type="submission" date="2021-03" db="EMBL/GenBank/DDBJ databases">
        <authorList>
            <person name="Wang G."/>
        </authorList>
    </citation>
    <scope>NUCLEOTIDE SEQUENCE</scope>
    <source>
        <strain evidence="4">KCTC 12899</strain>
    </source>
</reference>
<dbReference type="SUPFAM" id="SSF52317">
    <property type="entry name" value="Class I glutamine amidotransferase-like"/>
    <property type="match status" value="1"/>
</dbReference>
<comment type="caution">
    <text evidence="4">The sequence shown here is derived from an EMBL/GenBank/DDBJ whole genome shotgun (WGS) entry which is preliminary data.</text>
</comment>
<evidence type="ECO:0000313" key="5">
    <source>
        <dbReference type="Proteomes" id="UP000664417"/>
    </source>
</evidence>
<accession>A0A8J7QED8</accession>
<dbReference type="PANTHER" id="PTHR37464">
    <property type="entry name" value="BLL2463 PROTEIN"/>
    <property type="match status" value="1"/>
</dbReference>
<dbReference type="RefSeq" id="WP_207863039.1">
    <property type="nucleotide sequence ID" value="NZ_JAFREP010000048.1"/>
</dbReference>